<evidence type="ECO:0000313" key="1">
    <source>
        <dbReference type="EMBL" id="KXZ51867.1"/>
    </source>
</evidence>
<dbReference type="AlphaFoldDB" id="A0A150GPV2"/>
<keyword evidence="2" id="KW-1185">Reference proteome</keyword>
<protein>
    <submittedName>
        <fullName evidence="1">Uncharacterized protein</fullName>
    </submittedName>
</protein>
<proteinExistence type="predicted"/>
<reference evidence="2" key="1">
    <citation type="journal article" date="2016" name="Nat. Commun.">
        <title>The Gonium pectorale genome demonstrates co-option of cell cycle regulation during the evolution of multicellularity.</title>
        <authorList>
            <person name="Hanschen E.R."/>
            <person name="Marriage T.N."/>
            <person name="Ferris P.J."/>
            <person name="Hamaji T."/>
            <person name="Toyoda A."/>
            <person name="Fujiyama A."/>
            <person name="Neme R."/>
            <person name="Noguchi H."/>
            <person name="Minakuchi Y."/>
            <person name="Suzuki M."/>
            <person name="Kawai-Toyooka H."/>
            <person name="Smith D.R."/>
            <person name="Sparks H."/>
            <person name="Anderson J."/>
            <person name="Bakaric R."/>
            <person name="Luria V."/>
            <person name="Karger A."/>
            <person name="Kirschner M.W."/>
            <person name="Durand P.M."/>
            <person name="Michod R.E."/>
            <person name="Nozaki H."/>
            <person name="Olson B.J."/>
        </authorList>
    </citation>
    <scope>NUCLEOTIDE SEQUENCE [LARGE SCALE GENOMIC DNA]</scope>
    <source>
        <strain evidence="2">NIES-2863</strain>
    </source>
</reference>
<dbReference type="OrthoDB" id="564565at2759"/>
<gene>
    <name evidence="1" type="ORF">GPECTOR_11g303</name>
</gene>
<dbReference type="Proteomes" id="UP000075714">
    <property type="component" value="Unassembled WGS sequence"/>
</dbReference>
<accession>A0A150GPV2</accession>
<dbReference type="EMBL" id="LSYV01000012">
    <property type="protein sequence ID" value="KXZ51867.1"/>
    <property type="molecule type" value="Genomic_DNA"/>
</dbReference>
<organism evidence="1 2">
    <name type="scientific">Gonium pectorale</name>
    <name type="common">Green alga</name>
    <dbReference type="NCBI Taxonomy" id="33097"/>
    <lineage>
        <taxon>Eukaryota</taxon>
        <taxon>Viridiplantae</taxon>
        <taxon>Chlorophyta</taxon>
        <taxon>core chlorophytes</taxon>
        <taxon>Chlorophyceae</taxon>
        <taxon>CS clade</taxon>
        <taxon>Chlamydomonadales</taxon>
        <taxon>Volvocaceae</taxon>
        <taxon>Gonium</taxon>
    </lineage>
</organism>
<name>A0A150GPV2_GONPE</name>
<evidence type="ECO:0000313" key="2">
    <source>
        <dbReference type="Proteomes" id="UP000075714"/>
    </source>
</evidence>
<comment type="caution">
    <text evidence="1">The sequence shown here is derived from an EMBL/GenBank/DDBJ whole genome shotgun (WGS) entry which is preliminary data.</text>
</comment>
<sequence length="452" mass="49895">MSPLGSGLTVEETIDLYCGEGEQILQWIGYAACSRLAYKRGEVYGRYVPQSVTNKDGQPLDVDIVVNEMFGDGDELFVEFSNGPVPYRVRWEGRPRTPPFRWGDGAELLPPHDTWLRELDLKAEGLGALIEPDLLRADAVVAEKDLDKVKRCWCSAVQMMFLLQSADGSTSTTTSGEQLGSLTLPQFRSAMAAAKVITPRFPPEKVDEIFTSVATAETTLARKVEAKSGVSTFDLLDFMLALVHLAAQRYAAENPSQAAYNHLSIKVTTLFRECFAASTFPELQRRLERFSPALNNSNAMLLLRKGRKLTEQTLDSCQLKRTRGAPVRVDLRWLCNHLAKWGMLGREFNLQELALIAVFAKQRGTDPENFTLHPQPLEYDYDQFERLLLGAAWTTFNNRKKAAPGLGGGGGGGADGGGFEEFLGETLDNVYKRAGVLVPVATHDDGDDEHGG</sequence>